<evidence type="ECO:0000256" key="2">
    <source>
        <dbReference type="ARBA" id="ARBA00023015"/>
    </source>
</evidence>
<dbReference type="GO" id="GO:0016987">
    <property type="term" value="F:sigma factor activity"/>
    <property type="evidence" value="ECO:0007669"/>
    <property type="project" value="UniProtKB-KW"/>
</dbReference>
<dbReference type="GO" id="GO:0003677">
    <property type="term" value="F:DNA binding"/>
    <property type="evidence" value="ECO:0007669"/>
    <property type="project" value="UniProtKB-KW"/>
</dbReference>
<dbReference type="Gene3D" id="1.10.10.10">
    <property type="entry name" value="Winged helix-like DNA-binding domain superfamily/Winged helix DNA-binding domain"/>
    <property type="match status" value="1"/>
</dbReference>
<accession>A0A852TS82</accession>
<comment type="similarity">
    <text evidence="1">Belongs to the sigma-70 factor family. ECF subfamily.</text>
</comment>
<dbReference type="PANTHER" id="PTHR43133">
    <property type="entry name" value="RNA POLYMERASE ECF-TYPE SIGMA FACTO"/>
    <property type="match status" value="1"/>
</dbReference>
<protein>
    <submittedName>
        <fullName evidence="7">RNA polymerase sigma factor (Sigma-70 family)</fullName>
    </submittedName>
</protein>
<reference evidence="7 8" key="1">
    <citation type="submission" date="2020-07" db="EMBL/GenBank/DDBJ databases">
        <title>Sequencing the genomes of 1000 actinobacteria strains.</title>
        <authorList>
            <person name="Klenk H.-P."/>
        </authorList>
    </citation>
    <scope>NUCLEOTIDE SEQUENCE [LARGE SCALE GENOMIC DNA]</scope>
    <source>
        <strain evidence="7 8">CXB654</strain>
    </source>
</reference>
<evidence type="ECO:0000259" key="6">
    <source>
        <dbReference type="Pfam" id="PF04542"/>
    </source>
</evidence>
<dbReference type="SUPFAM" id="SSF88946">
    <property type="entry name" value="Sigma2 domain of RNA polymerase sigma factors"/>
    <property type="match status" value="1"/>
</dbReference>
<dbReference type="Gene3D" id="1.10.1740.10">
    <property type="match status" value="1"/>
</dbReference>
<keyword evidence="3" id="KW-0731">Sigma factor</keyword>
<evidence type="ECO:0000256" key="3">
    <source>
        <dbReference type="ARBA" id="ARBA00023082"/>
    </source>
</evidence>
<dbReference type="GO" id="GO:0006352">
    <property type="term" value="P:DNA-templated transcription initiation"/>
    <property type="evidence" value="ECO:0007669"/>
    <property type="project" value="InterPro"/>
</dbReference>
<dbReference type="InterPro" id="IPR036388">
    <property type="entry name" value="WH-like_DNA-bd_sf"/>
</dbReference>
<dbReference type="AlphaFoldDB" id="A0A852TS82"/>
<dbReference type="NCBIfam" id="TIGR02937">
    <property type="entry name" value="sigma70-ECF"/>
    <property type="match status" value="1"/>
</dbReference>
<gene>
    <name evidence="7" type="ORF">HDA32_001581</name>
</gene>
<dbReference type="InterPro" id="IPR013325">
    <property type="entry name" value="RNA_pol_sigma_r2"/>
</dbReference>
<evidence type="ECO:0000313" key="8">
    <source>
        <dbReference type="Proteomes" id="UP000589036"/>
    </source>
</evidence>
<dbReference type="EMBL" id="JACCCC010000001">
    <property type="protein sequence ID" value="NYE46461.1"/>
    <property type="molecule type" value="Genomic_DNA"/>
</dbReference>
<feature type="domain" description="RNA polymerase sigma-70 region 2" evidence="6">
    <location>
        <begin position="30"/>
        <end position="97"/>
    </location>
</feature>
<keyword evidence="5" id="KW-0804">Transcription</keyword>
<dbReference type="SUPFAM" id="SSF88659">
    <property type="entry name" value="Sigma3 and sigma4 domains of RNA polymerase sigma factors"/>
    <property type="match status" value="1"/>
</dbReference>
<dbReference type="Proteomes" id="UP000589036">
    <property type="component" value="Unassembled WGS sequence"/>
</dbReference>
<keyword evidence="8" id="KW-1185">Reference proteome</keyword>
<dbReference type="InterPro" id="IPR013324">
    <property type="entry name" value="RNA_pol_sigma_r3/r4-like"/>
</dbReference>
<keyword evidence="4" id="KW-0238">DNA-binding</keyword>
<name>A0A852TS82_9ACTN</name>
<evidence type="ECO:0000256" key="4">
    <source>
        <dbReference type="ARBA" id="ARBA00023125"/>
    </source>
</evidence>
<keyword evidence="2" id="KW-0805">Transcription regulation</keyword>
<sequence length="185" mass="21094">MSDQPQDATSIADLVKRAAESDDRAWEELHARYSGRLWVVIRSYRLSFHDCQDVAQTVWCNLSENLTRLRDPARVGAWLAVTAHNECRRQVRLRRRTHPYDPGGLDRPDHRSPEAVHLAAEGAAAVYGALRRLDHPDRLVALLRLEAPELGADEVAELAGVPVGELGRIRRRAFRRLRRLLSEWP</sequence>
<proteinExistence type="inferred from homology"/>
<dbReference type="Pfam" id="PF04542">
    <property type="entry name" value="Sigma70_r2"/>
    <property type="match status" value="1"/>
</dbReference>
<evidence type="ECO:0000256" key="5">
    <source>
        <dbReference type="ARBA" id="ARBA00023163"/>
    </source>
</evidence>
<evidence type="ECO:0000313" key="7">
    <source>
        <dbReference type="EMBL" id="NYE46461.1"/>
    </source>
</evidence>
<dbReference type="InterPro" id="IPR007627">
    <property type="entry name" value="RNA_pol_sigma70_r2"/>
</dbReference>
<organism evidence="7 8">
    <name type="scientific">Spinactinospora alkalitolerans</name>
    <dbReference type="NCBI Taxonomy" id="687207"/>
    <lineage>
        <taxon>Bacteria</taxon>
        <taxon>Bacillati</taxon>
        <taxon>Actinomycetota</taxon>
        <taxon>Actinomycetes</taxon>
        <taxon>Streptosporangiales</taxon>
        <taxon>Nocardiopsidaceae</taxon>
        <taxon>Spinactinospora</taxon>
    </lineage>
</organism>
<dbReference type="InterPro" id="IPR039425">
    <property type="entry name" value="RNA_pol_sigma-70-like"/>
</dbReference>
<dbReference type="PANTHER" id="PTHR43133:SF8">
    <property type="entry name" value="RNA POLYMERASE SIGMA FACTOR HI_1459-RELATED"/>
    <property type="match status" value="1"/>
</dbReference>
<dbReference type="RefSeq" id="WP_312863085.1">
    <property type="nucleotide sequence ID" value="NZ_BAAAYY010000022.1"/>
</dbReference>
<dbReference type="InterPro" id="IPR014284">
    <property type="entry name" value="RNA_pol_sigma-70_dom"/>
</dbReference>
<evidence type="ECO:0000256" key="1">
    <source>
        <dbReference type="ARBA" id="ARBA00010641"/>
    </source>
</evidence>
<comment type="caution">
    <text evidence="7">The sequence shown here is derived from an EMBL/GenBank/DDBJ whole genome shotgun (WGS) entry which is preliminary data.</text>
</comment>